<dbReference type="GO" id="GO:0015627">
    <property type="term" value="C:type II protein secretion system complex"/>
    <property type="evidence" value="ECO:0007669"/>
    <property type="project" value="TreeGrafter"/>
</dbReference>
<feature type="compositionally biased region" description="Polar residues" evidence="4">
    <location>
        <begin position="164"/>
        <end position="174"/>
    </location>
</feature>
<feature type="compositionally biased region" description="Low complexity" evidence="4">
    <location>
        <begin position="138"/>
        <end position="161"/>
    </location>
</feature>
<dbReference type="GO" id="GO:0016020">
    <property type="term" value="C:membrane"/>
    <property type="evidence" value="ECO:0007669"/>
    <property type="project" value="UniProtKB-SubCell"/>
</dbReference>
<feature type="region of interest" description="Disordered" evidence="4">
    <location>
        <begin position="222"/>
        <end position="516"/>
    </location>
</feature>
<dbReference type="Proteomes" id="UP000252355">
    <property type="component" value="Unassembled WGS sequence"/>
</dbReference>
<sequence>MLGLAFVALATVAWAAPVAATTPLSRRIFDRLSLIYLMDGEMEKSITLQKEAMDRSEAAQNDLIARRGAELVRLLEARGALAEAERWRNEIARHGSTADLDRTPPVVSRPASTPTAARPHPRDQKPAPTETSPAQGTAARSARPPAAPAPVATRPEPAAAAQGPSDTVIPTTAESDAPTAMAATGASAGEEAVGLPTTEAASQRFKRRDSYAKGIAALKRSLAREAAAVPATATAPQPPDPAPVAAAATSLSPAAGNPDEAPGPSSDRKPVKPVTAPAISASAPAAPPAAPRPEPGRAMPRPASPPPPPVSEPARPAAVTPPPDAPRPVPTGIPAPSEAAAASKPAPAARPAPVPAATPAPAEHPIVAITPGTGREVVIDRPAAKAEPSRAGPVETGRSAAPPAPAAAPPAVTSARASTPAAPATAAPRPTTAPPQHSTITRPGPASARTDDPTPPAPRTSRPSPQSLEAEAKPAAGRLRLFPERDTPLPPPPLGSAGPVEPARPSQPAGSARPIREEVVVERRVLDNNREEIIVERQNQTYRPRQAVTALARTLADTAPAEPATVPRDTGPLLRSTELVKRVVEPAPPGVRPGETTYRLQAPSLLPADLPRLPIRTEEEPRQAVVRQTKATSELAAISPIKVTLNFRDVEIADIVRLLATKANLNIISRRQITGRTTVNFEDIPVGTALDTILRHNDYAYELRDGIIWIFPQGDEPSETRVFFVRHVAAGDLVEIVRQNLQQLEADHRRSSSAMTTMATPAAPGQTALDPVTGRPLTGDTTANAPGGSAPDSLRTGSSFSGSTGRWHLQVDDRSNSLIVTAPRGKLEEIARLLEVFDLPMESRRLEERIFKVKYIDRATLEKAIKMVLPRFDPEKQMLDVNRVDLRGGGGGSGAGSGSTASAGAR</sequence>
<feature type="compositionally biased region" description="Low complexity" evidence="4">
    <location>
        <begin position="752"/>
        <end position="764"/>
    </location>
</feature>
<feature type="compositionally biased region" description="Low complexity" evidence="4">
    <location>
        <begin position="334"/>
        <end position="347"/>
    </location>
</feature>
<feature type="compositionally biased region" description="Basic and acidic residues" evidence="4">
    <location>
        <begin position="377"/>
        <end position="388"/>
    </location>
</feature>
<dbReference type="InterPro" id="IPR050810">
    <property type="entry name" value="Bact_Secretion_Sys_Channel"/>
</dbReference>
<feature type="region of interest" description="Disordered" evidence="4">
    <location>
        <begin position="748"/>
        <end position="807"/>
    </location>
</feature>
<dbReference type="EMBL" id="QOQW01000008">
    <property type="protein sequence ID" value="RCK80080.1"/>
    <property type="molecule type" value="Genomic_DNA"/>
</dbReference>
<feature type="region of interest" description="Disordered" evidence="4">
    <location>
        <begin position="885"/>
        <end position="906"/>
    </location>
</feature>
<dbReference type="InterPro" id="IPR038591">
    <property type="entry name" value="NolW-like_sf"/>
</dbReference>
<feature type="compositionally biased region" description="Pro residues" evidence="4">
    <location>
        <begin position="348"/>
        <end position="358"/>
    </location>
</feature>
<proteinExistence type="predicted"/>
<feature type="compositionally biased region" description="Pro residues" evidence="4">
    <location>
        <begin position="319"/>
        <end position="333"/>
    </location>
</feature>
<keyword evidence="2 5" id="KW-0732">Signal</keyword>
<organism evidence="7 8">
    <name type="scientific">Candidatus Ozemobacter sibiricus</name>
    <dbReference type="NCBI Taxonomy" id="2268124"/>
    <lineage>
        <taxon>Bacteria</taxon>
        <taxon>Candidatus Ozemobacteria</taxon>
        <taxon>Candidatus Ozemobacterales</taxon>
        <taxon>Candidatus Ozemobacteraceae</taxon>
        <taxon>Candidatus Ozemobacter</taxon>
    </lineage>
</organism>
<keyword evidence="3" id="KW-0472">Membrane</keyword>
<gene>
    <name evidence="7" type="ORF">OZSIB_3584</name>
</gene>
<accession>A0A367ZPW7</accession>
<evidence type="ECO:0000256" key="4">
    <source>
        <dbReference type="SAM" id="MobiDB-lite"/>
    </source>
</evidence>
<dbReference type="PANTHER" id="PTHR30332:SF24">
    <property type="entry name" value="SECRETIN GSPD-RELATED"/>
    <property type="match status" value="1"/>
</dbReference>
<feature type="compositionally biased region" description="Low complexity" evidence="4">
    <location>
        <begin position="273"/>
        <end position="284"/>
    </location>
</feature>
<feature type="signal peptide" evidence="5">
    <location>
        <begin position="1"/>
        <end position="15"/>
    </location>
</feature>
<dbReference type="Gene3D" id="3.30.1370.120">
    <property type="match status" value="1"/>
</dbReference>
<feature type="compositionally biased region" description="Low complexity" evidence="4">
    <location>
        <begin position="409"/>
        <end position="430"/>
    </location>
</feature>
<dbReference type="InterPro" id="IPR005644">
    <property type="entry name" value="NolW-like"/>
</dbReference>
<feature type="chain" id="PRO_5016770332" evidence="5">
    <location>
        <begin position="16"/>
        <end position="906"/>
    </location>
</feature>
<evidence type="ECO:0000256" key="3">
    <source>
        <dbReference type="ARBA" id="ARBA00023136"/>
    </source>
</evidence>
<protein>
    <submittedName>
        <fullName evidence="7">Vegetative cell wall protein gp1 (Hydroxyproline-rich glycoprotein 1)</fullName>
    </submittedName>
</protein>
<evidence type="ECO:0000313" key="7">
    <source>
        <dbReference type="EMBL" id="RCK80080.1"/>
    </source>
</evidence>
<evidence type="ECO:0000259" key="6">
    <source>
        <dbReference type="Pfam" id="PF03958"/>
    </source>
</evidence>
<dbReference type="Pfam" id="PF03958">
    <property type="entry name" value="Secretin_N"/>
    <property type="match status" value="1"/>
</dbReference>
<feature type="compositionally biased region" description="Low complexity" evidence="4">
    <location>
        <begin position="226"/>
        <end position="235"/>
    </location>
</feature>
<reference evidence="7 8" key="1">
    <citation type="submission" date="2018-05" db="EMBL/GenBank/DDBJ databases">
        <title>A metagenomic window into the 2 km-deep terrestrial subsurface aquifer revealed taxonomically and functionally diverse microbial community comprising novel uncultured bacterial lineages.</title>
        <authorList>
            <person name="Kadnikov V.V."/>
            <person name="Mardanov A.V."/>
            <person name="Beletsky A.V."/>
            <person name="Banks D."/>
            <person name="Pimenov N.V."/>
            <person name="Frank Y.A."/>
            <person name="Karnachuk O.V."/>
            <person name="Ravin N.V."/>
        </authorList>
    </citation>
    <scope>NUCLEOTIDE SEQUENCE [LARGE SCALE GENOMIC DNA]</scope>
    <source>
        <strain evidence="7">BY5</strain>
    </source>
</reference>
<feature type="compositionally biased region" description="Pro residues" evidence="4">
    <location>
        <begin position="302"/>
        <end position="311"/>
    </location>
</feature>
<feature type="compositionally biased region" description="Low complexity" evidence="4">
    <location>
        <begin position="793"/>
        <end position="806"/>
    </location>
</feature>
<evidence type="ECO:0000256" key="5">
    <source>
        <dbReference type="SAM" id="SignalP"/>
    </source>
</evidence>
<evidence type="ECO:0000313" key="8">
    <source>
        <dbReference type="Proteomes" id="UP000252355"/>
    </source>
</evidence>
<feature type="compositionally biased region" description="Gly residues" evidence="4">
    <location>
        <begin position="887"/>
        <end position="897"/>
    </location>
</feature>
<feature type="compositionally biased region" description="Low complexity" evidence="4">
    <location>
        <begin position="243"/>
        <end position="255"/>
    </location>
</feature>
<dbReference type="GO" id="GO:0009306">
    <property type="term" value="P:protein secretion"/>
    <property type="evidence" value="ECO:0007669"/>
    <property type="project" value="TreeGrafter"/>
</dbReference>
<dbReference type="Gene3D" id="3.30.1370.130">
    <property type="match status" value="1"/>
</dbReference>
<dbReference type="AlphaFoldDB" id="A0A367ZPW7"/>
<feature type="region of interest" description="Disordered" evidence="4">
    <location>
        <begin position="94"/>
        <end position="207"/>
    </location>
</feature>
<feature type="domain" description="NolW-like" evidence="6">
    <location>
        <begin position="720"/>
        <end position="841"/>
    </location>
</feature>
<comment type="caution">
    <text evidence="7">The sequence shown here is derived from an EMBL/GenBank/DDBJ whole genome shotgun (WGS) entry which is preliminary data.</text>
</comment>
<comment type="subcellular location">
    <subcellularLocation>
        <location evidence="1">Membrane</location>
    </subcellularLocation>
</comment>
<evidence type="ECO:0000256" key="1">
    <source>
        <dbReference type="ARBA" id="ARBA00004370"/>
    </source>
</evidence>
<evidence type="ECO:0000256" key="2">
    <source>
        <dbReference type="ARBA" id="ARBA00022729"/>
    </source>
</evidence>
<dbReference type="PANTHER" id="PTHR30332">
    <property type="entry name" value="PROBABLE GENERAL SECRETION PATHWAY PROTEIN D"/>
    <property type="match status" value="1"/>
</dbReference>
<feature type="compositionally biased region" description="Low complexity" evidence="4">
    <location>
        <begin position="177"/>
        <end position="192"/>
    </location>
</feature>
<name>A0A367ZPW7_9BACT</name>